<evidence type="ECO:0000256" key="17">
    <source>
        <dbReference type="RuleBase" id="RU003793"/>
    </source>
</evidence>
<keyword evidence="10 18" id="KW-0378">Hydrolase</keyword>
<comment type="similarity">
    <text evidence="2 17">Belongs to the peptidase A24 family.</text>
</comment>
<feature type="domain" description="Prepilin peptidase A24 N-terminal" evidence="21">
    <location>
        <begin position="20"/>
        <end position="125"/>
    </location>
</feature>
<dbReference type="FunFam" id="1.20.120.1220:FF:000001">
    <property type="entry name" value="Type 4 prepilin-like proteins leader peptide-processing enzyme"/>
    <property type="match status" value="1"/>
</dbReference>
<keyword evidence="8" id="KW-0949">S-adenosyl-L-methionine</keyword>
<dbReference type="Gene3D" id="1.20.120.1220">
    <property type="match status" value="1"/>
</dbReference>
<dbReference type="GO" id="GO:0005886">
    <property type="term" value="C:plasma membrane"/>
    <property type="evidence" value="ECO:0007669"/>
    <property type="project" value="UniProtKB-SubCell"/>
</dbReference>
<keyword evidence="6 18" id="KW-0645">Protease</keyword>
<keyword evidence="4" id="KW-0997">Cell inner membrane</keyword>
<evidence type="ECO:0000256" key="18">
    <source>
        <dbReference type="RuleBase" id="RU003794"/>
    </source>
</evidence>
<evidence type="ECO:0000256" key="6">
    <source>
        <dbReference type="ARBA" id="ARBA00022670"/>
    </source>
</evidence>
<dbReference type="PANTHER" id="PTHR30487:SF0">
    <property type="entry name" value="PREPILIN LEADER PEPTIDASE_N-METHYLTRANSFERASE-RELATED"/>
    <property type="match status" value="1"/>
</dbReference>
<dbReference type="GO" id="GO:0004190">
    <property type="term" value="F:aspartic-type endopeptidase activity"/>
    <property type="evidence" value="ECO:0007669"/>
    <property type="project" value="UniProtKB-EC"/>
</dbReference>
<evidence type="ECO:0000313" key="23">
    <source>
        <dbReference type="Proteomes" id="UP000516072"/>
    </source>
</evidence>
<reference evidence="22 23" key="1">
    <citation type="submission" date="2020-03" db="EMBL/GenBank/DDBJ databases">
        <authorList>
            <person name="Picone N."/>
        </authorList>
    </citation>
    <scope>NUCLEOTIDE SEQUENCE [LARGE SCALE GENOMIC DNA]</scope>
    <source>
        <strain evidence="22">NSCAC1</strain>
    </source>
</reference>
<keyword evidence="11 19" id="KW-1133">Transmembrane helix</keyword>
<proteinExistence type="inferred from homology"/>
<dbReference type="EC" id="2.1.1.-" evidence="18"/>
<dbReference type="InterPro" id="IPR010627">
    <property type="entry name" value="Prepilin_pept_A24_N"/>
</dbReference>
<dbReference type="Pfam" id="PF01478">
    <property type="entry name" value="Peptidase_A24"/>
    <property type="match status" value="1"/>
</dbReference>
<evidence type="ECO:0000256" key="10">
    <source>
        <dbReference type="ARBA" id="ARBA00022801"/>
    </source>
</evidence>
<feature type="transmembrane region" description="Helical" evidence="19">
    <location>
        <begin position="260"/>
        <end position="283"/>
    </location>
</feature>
<dbReference type="GO" id="GO:0006465">
    <property type="term" value="P:signal peptide processing"/>
    <property type="evidence" value="ECO:0007669"/>
    <property type="project" value="TreeGrafter"/>
</dbReference>
<dbReference type="Proteomes" id="UP000516072">
    <property type="component" value="Chromosome"/>
</dbReference>
<accession>A0A7G1Q7X9</accession>
<evidence type="ECO:0000256" key="19">
    <source>
        <dbReference type="SAM" id="Phobius"/>
    </source>
</evidence>
<feature type="transmembrane region" description="Helical" evidence="19">
    <location>
        <begin position="223"/>
        <end position="248"/>
    </location>
</feature>
<dbReference type="PANTHER" id="PTHR30487">
    <property type="entry name" value="TYPE 4 PREPILIN-LIKE PROTEINS LEADER PEPTIDE-PROCESSING ENZYME"/>
    <property type="match status" value="1"/>
</dbReference>
<evidence type="ECO:0000256" key="14">
    <source>
        <dbReference type="ARBA" id="ARBA00050401"/>
    </source>
</evidence>
<dbReference type="GO" id="GO:0032259">
    <property type="term" value="P:methylation"/>
    <property type="evidence" value="ECO:0007669"/>
    <property type="project" value="UniProtKB-KW"/>
</dbReference>
<feature type="transmembrane region" description="Helical" evidence="19">
    <location>
        <begin position="158"/>
        <end position="176"/>
    </location>
</feature>
<evidence type="ECO:0000256" key="8">
    <source>
        <dbReference type="ARBA" id="ARBA00022691"/>
    </source>
</evidence>
<feature type="transmembrane region" description="Helical" evidence="19">
    <location>
        <begin position="131"/>
        <end position="149"/>
    </location>
</feature>
<evidence type="ECO:0000256" key="1">
    <source>
        <dbReference type="ARBA" id="ARBA00004429"/>
    </source>
</evidence>
<evidence type="ECO:0000256" key="16">
    <source>
        <dbReference type="ARBA" id="ARBA00071870"/>
    </source>
</evidence>
<dbReference type="EC" id="3.4.23.43" evidence="15 18"/>
<evidence type="ECO:0000256" key="11">
    <source>
        <dbReference type="ARBA" id="ARBA00022989"/>
    </source>
</evidence>
<feature type="domain" description="Prepilin type IV endopeptidase peptidase" evidence="20">
    <location>
        <begin position="136"/>
        <end position="243"/>
    </location>
</feature>
<keyword evidence="9 18" id="KW-0812">Transmembrane</keyword>
<dbReference type="Pfam" id="PF06750">
    <property type="entry name" value="A24_N_bact"/>
    <property type="match status" value="1"/>
</dbReference>
<feature type="transmembrane region" description="Helical" evidence="19">
    <location>
        <begin position="12"/>
        <end position="36"/>
    </location>
</feature>
<dbReference type="RefSeq" id="WP_197744504.1">
    <property type="nucleotide sequence ID" value="NZ_LR778175.1"/>
</dbReference>
<dbReference type="AlphaFoldDB" id="A0A7G1Q7X9"/>
<sequence length="289" mass="33079">MEFISFFDDYPSLFLISSFILGLIIGSFLNVIIYRLPLMIERTWRSQCAELQGNPLPKSESFNLWLPHSHCPHCKKIVYPWENIPILSYLILRGRCSHCKAHISPRYPLVELLTGMFSLVVALHFGITWEGLAALTLTYALIVLSFIDFDHQILPDDITLPFLWLGLILSLFDLFTDAYSSIIGTVAGYLFFWLIYQLFRILARKEGMGYGDFKLLSMLGAWLGWKMLPIIILFSSFGGAIFGSLWLYITKQTKETPLSFGPYIAVSGWIALMWGDDINHFYLSLSKFG</sequence>
<evidence type="ECO:0000259" key="20">
    <source>
        <dbReference type="Pfam" id="PF01478"/>
    </source>
</evidence>
<evidence type="ECO:0000256" key="9">
    <source>
        <dbReference type="ARBA" id="ARBA00022692"/>
    </source>
</evidence>
<comment type="subcellular location">
    <subcellularLocation>
        <location evidence="1">Cell inner membrane</location>
        <topology evidence="1">Multi-pass membrane protein</topology>
    </subcellularLocation>
    <subcellularLocation>
        <location evidence="18">Cell membrane</location>
        <topology evidence="18">Multi-pass membrane protein</topology>
    </subcellularLocation>
</comment>
<dbReference type="GO" id="GO:0008168">
    <property type="term" value="F:methyltransferase activity"/>
    <property type="evidence" value="ECO:0007669"/>
    <property type="project" value="UniProtKB-KW"/>
</dbReference>
<organism evidence="22 23">
    <name type="scientific">Candidatus Nitrosacidococcus tergens</name>
    <dbReference type="NCBI Taxonomy" id="553981"/>
    <lineage>
        <taxon>Bacteria</taxon>
        <taxon>Pseudomonadati</taxon>
        <taxon>Pseudomonadota</taxon>
        <taxon>Gammaproteobacteria</taxon>
        <taxon>Chromatiales</taxon>
        <taxon>Chromatiaceae</taxon>
        <taxon>Candidatus Nitrosacidococcus</taxon>
    </lineage>
</organism>
<evidence type="ECO:0000259" key="21">
    <source>
        <dbReference type="Pfam" id="PF06750"/>
    </source>
</evidence>
<keyword evidence="23" id="KW-1185">Reference proteome</keyword>
<evidence type="ECO:0000256" key="5">
    <source>
        <dbReference type="ARBA" id="ARBA00022603"/>
    </source>
</evidence>
<dbReference type="KEGG" id="ntg:NSCAC_0100"/>
<gene>
    <name evidence="22" type="primary">pilD</name>
    <name evidence="22" type="ORF">NSCAC_0100</name>
</gene>
<evidence type="ECO:0000256" key="2">
    <source>
        <dbReference type="ARBA" id="ARBA00005801"/>
    </source>
</evidence>
<protein>
    <recommendedName>
        <fullName evidence="16 18">Prepilin leader peptidase/N-methyltransferase</fullName>
        <ecNumber evidence="18">2.1.1.-</ecNumber>
        <ecNumber evidence="15 18">3.4.23.43</ecNumber>
    </recommendedName>
</protein>
<keyword evidence="13 18" id="KW-0511">Multifunctional enzyme</keyword>
<keyword evidence="3" id="KW-1003">Cell membrane</keyword>
<dbReference type="InterPro" id="IPR050882">
    <property type="entry name" value="Prepilin_peptidase/N-MTase"/>
</dbReference>
<dbReference type="PRINTS" id="PR00864">
    <property type="entry name" value="PREPILNPTASE"/>
</dbReference>
<evidence type="ECO:0000256" key="15">
    <source>
        <dbReference type="ARBA" id="ARBA00067082"/>
    </source>
</evidence>
<keyword evidence="7 18" id="KW-0808">Transferase</keyword>
<comment type="catalytic activity">
    <reaction evidence="14 18">
        <text>Typically cleaves a -Gly-|-Phe- bond to release an N-terminal, basic peptide of 5-8 residues from type IV prepilin, and then N-methylates the new N-terminal amino group, the methyl donor being S-adenosyl-L-methionine.</text>
        <dbReference type="EC" id="3.4.23.43"/>
    </reaction>
</comment>
<comment type="function">
    <text evidence="18">Plays an essential role in type IV pili and type II pseudopili formation by proteolytically removing the leader sequence from substrate proteins and subsequently monomethylating the alpha-amino group of the newly exposed N-terminal phenylalanine.</text>
</comment>
<evidence type="ECO:0000256" key="13">
    <source>
        <dbReference type="ARBA" id="ARBA00023268"/>
    </source>
</evidence>
<keyword evidence="12 19" id="KW-0472">Membrane</keyword>
<dbReference type="EMBL" id="LR778175">
    <property type="protein sequence ID" value="CAB1274301.1"/>
    <property type="molecule type" value="Genomic_DNA"/>
</dbReference>
<evidence type="ECO:0000256" key="3">
    <source>
        <dbReference type="ARBA" id="ARBA00022475"/>
    </source>
</evidence>
<keyword evidence="5 18" id="KW-0489">Methyltransferase</keyword>
<dbReference type="InterPro" id="IPR000045">
    <property type="entry name" value="Prepilin_IV_endopep_pep"/>
</dbReference>
<dbReference type="InterPro" id="IPR014032">
    <property type="entry name" value="Peptidase_A24A_bac"/>
</dbReference>
<evidence type="ECO:0000256" key="12">
    <source>
        <dbReference type="ARBA" id="ARBA00023136"/>
    </source>
</evidence>
<feature type="transmembrane region" description="Helical" evidence="19">
    <location>
        <begin position="182"/>
        <end position="202"/>
    </location>
</feature>
<evidence type="ECO:0000256" key="7">
    <source>
        <dbReference type="ARBA" id="ARBA00022679"/>
    </source>
</evidence>
<evidence type="ECO:0000256" key="4">
    <source>
        <dbReference type="ARBA" id="ARBA00022519"/>
    </source>
</evidence>
<name>A0A7G1Q7X9_9GAMM</name>
<evidence type="ECO:0000313" key="22">
    <source>
        <dbReference type="EMBL" id="CAB1274301.1"/>
    </source>
</evidence>